<keyword evidence="3" id="KW-1185">Reference proteome</keyword>
<reference evidence="2" key="1">
    <citation type="journal article" date="2020" name="Phytopathology">
        <title>Genome Sequence Resources of Colletotrichum truncatum, C. plurivorum, C. musicola, and C. sojae: Four Species Pathogenic to Soybean (Glycine max).</title>
        <authorList>
            <person name="Rogerio F."/>
            <person name="Boufleur T.R."/>
            <person name="Ciampi-Guillardi M."/>
            <person name="Sukno S.A."/>
            <person name="Thon M.R."/>
            <person name="Massola Junior N.S."/>
            <person name="Baroncelli R."/>
        </authorList>
    </citation>
    <scope>NUCLEOTIDE SEQUENCE</scope>
    <source>
        <strain evidence="2">LFN0074</strain>
    </source>
</reference>
<accession>A0A8H6INF2</accession>
<feature type="compositionally biased region" description="Pro residues" evidence="1">
    <location>
        <begin position="15"/>
        <end position="29"/>
    </location>
</feature>
<dbReference type="EMBL" id="WIGM01001830">
    <property type="protein sequence ID" value="KAF6788194.1"/>
    <property type="molecule type" value="Genomic_DNA"/>
</dbReference>
<proteinExistence type="predicted"/>
<dbReference type="AlphaFoldDB" id="A0A8H6INF2"/>
<organism evidence="2 3">
    <name type="scientific">Colletotrichum musicola</name>
    <dbReference type="NCBI Taxonomy" id="2175873"/>
    <lineage>
        <taxon>Eukaryota</taxon>
        <taxon>Fungi</taxon>
        <taxon>Dikarya</taxon>
        <taxon>Ascomycota</taxon>
        <taxon>Pezizomycotina</taxon>
        <taxon>Sordariomycetes</taxon>
        <taxon>Hypocreomycetidae</taxon>
        <taxon>Glomerellales</taxon>
        <taxon>Glomerellaceae</taxon>
        <taxon>Colletotrichum</taxon>
        <taxon>Colletotrichum orchidearum species complex</taxon>
    </lineage>
</organism>
<evidence type="ECO:0000256" key="1">
    <source>
        <dbReference type="SAM" id="MobiDB-lite"/>
    </source>
</evidence>
<sequence length="71" mass="7489">MSGRENGRSAAAIGYPPPIRDPLVFPPQPTGLWDDTAHSTGSTDDAGRVGEHVTTAGRSSGSYTHGWRMPP</sequence>
<name>A0A8H6INF2_9PEZI</name>
<gene>
    <name evidence="2" type="ORF">CMUS01_16410</name>
</gene>
<evidence type="ECO:0000313" key="3">
    <source>
        <dbReference type="Proteomes" id="UP000639643"/>
    </source>
</evidence>
<comment type="caution">
    <text evidence="2">The sequence shown here is derived from an EMBL/GenBank/DDBJ whole genome shotgun (WGS) entry which is preliminary data.</text>
</comment>
<dbReference type="Proteomes" id="UP000639643">
    <property type="component" value="Unassembled WGS sequence"/>
</dbReference>
<evidence type="ECO:0000313" key="2">
    <source>
        <dbReference type="EMBL" id="KAF6788194.1"/>
    </source>
</evidence>
<feature type="region of interest" description="Disordered" evidence="1">
    <location>
        <begin position="1"/>
        <end position="71"/>
    </location>
</feature>
<protein>
    <submittedName>
        <fullName evidence="2">Uncharacterized protein</fullName>
    </submittedName>
</protein>